<evidence type="ECO:0000256" key="2">
    <source>
        <dbReference type="ARBA" id="ARBA00023125"/>
    </source>
</evidence>
<evidence type="ECO:0000313" key="5">
    <source>
        <dbReference type="EMBL" id="MFD0784889.1"/>
    </source>
</evidence>
<keyword evidence="3" id="KW-0804">Transcription</keyword>
<accession>A0ABW3A2R8</accession>
<sequence>MFRRRDTPRERLVGEIATDLRRYSVDAQHIGHAFANLHQLNATDLQALIAVMDAELADDPLTPGRLGEQLNLSSGSVTALVDRLERAGHIRRDRGAADRRKILLRYADRGVALAVAFFEPLGRRTDAVTAGFSDDELQVVHRFLRAMVESTREHRDEMRAARPDPS</sequence>
<dbReference type="Proteomes" id="UP001597053">
    <property type="component" value="Unassembled WGS sequence"/>
</dbReference>
<dbReference type="InterPro" id="IPR036388">
    <property type="entry name" value="WH-like_DNA-bd_sf"/>
</dbReference>
<keyword evidence="6" id="KW-1185">Reference proteome</keyword>
<dbReference type="SUPFAM" id="SSF46785">
    <property type="entry name" value="Winged helix' DNA-binding domain"/>
    <property type="match status" value="1"/>
</dbReference>
<keyword evidence="2" id="KW-0238">DNA-binding</keyword>
<dbReference type="Gene3D" id="1.10.10.10">
    <property type="entry name" value="Winged helix-like DNA-binding domain superfamily/Winged helix DNA-binding domain"/>
    <property type="match status" value="1"/>
</dbReference>
<organism evidence="5 6">
    <name type="scientific">Micromonospora azadirachtae</name>
    <dbReference type="NCBI Taxonomy" id="1970735"/>
    <lineage>
        <taxon>Bacteria</taxon>
        <taxon>Bacillati</taxon>
        <taxon>Actinomycetota</taxon>
        <taxon>Actinomycetes</taxon>
        <taxon>Micromonosporales</taxon>
        <taxon>Micromonosporaceae</taxon>
        <taxon>Micromonospora</taxon>
    </lineage>
</organism>
<name>A0ABW3A2R8_9ACTN</name>
<protein>
    <submittedName>
        <fullName evidence="5">MarR family winged helix-turn-helix transcriptional regulator</fullName>
    </submittedName>
</protein>
<keyword evidence="1" id="KW-0805">Transcription regulation</keyword>
<dbReference type="PANTHER" id="PTHR42756">
    <property type="entry name" value="TRANSCRIPTIONAL REGULATOR, MARR"/>
    <property type="match status" value="1"/>
</dbReference>
<evidence type="ECO:0000259" key="4">
    <source>
        <dbReference type="PROSITE" id="PS50995"/>
    </source>
</evidence>
<reference evidence="6" key="1">
    <citation type="journal article" date="2019" name="Int. J. Syst. Evol. Microbiol.">
        <title>The Global Catalogue of Microorganisms (GCM) 10K type strain sequencing project: providing services to taxonomists for standard genome sequencing and annotation.</title>
        <authorList>
            <consortium name="The Broad Institute Genomics Platform"/>
            <consortium name="The Broad Institute Genome Sequencing Center for Infectious Disease"/>
            <person name="Wu L."/>
            <person name="Ma J."/>
        </authorList>
    </citation>
    <scope>NUCLEOTIDE SEQUENCE [LARGE SCALE GENOMIC DNA]</scope>
    <source>
        <strain evidence="6">JCM 32148</strain>
    </source>
</reference>
<dbReference type="InterPro" id="IPR000835">
    <property type="entry name" value="HTH_MarR-typ"/>
</dbReference>
<comment type="caution">
    <text evidence="5">The sequence shown here is derived from an EMBL/GenBank/DDBJ whole genome shotgun (WGS) entry which is preliminary data.</text>
</comment>
<dbReference type="PRINTS" id="PR00598">
    <property type="entry name" value="HTHMARR"/>
</dbReference>
<dbReference type="PROSITE" id="PS50995">
    <property type="entry name" value="HTH_MARR_2"/>
    <property type="match status" value="1"/>
</dbReference>
<evidence type="ECO:0000256" key="1">
    <source>
        <dbReference type="ARBA" id="ARBA00023015"/>
    </source>
</evidence>
<dbReference type="EMBL" id="JBHTHM010000588">
    <property type="protein sequence ID" value="MFD0784889.1"/>
    <property type="molecule type" value="Genomic_DNA"/>
</dbReference>
<dbReference type="InterPro" id="IPR036390">
    <property type="entry name" value="WH_DNA-bd_sf"/>
</dbReference>
<feature type="domain" description="HTH marR-type" evidence="4">
    <location>
        <begin position="9"/>
        <end position="149"/>
    </location>
</feature>
<dbReference type="SMART" id="SM00347">
    <property type="entry name" value="HTH_MARR"/>
    <property type="match status" value="1"/>
</dbReference>
<evidence type="ECO:0000256" key="3">
    <source>
        <dbReference type="ARBA" id="ARBA00023163"/>
    </source>
</evidence>
<evidence type="ECO:0000313" key="6">
    <source>
        <dbReference type="Proteomes" id="UP001597053"/>
    </source>
</evidence>
<dbReference type="Pfam" id="PF12802">
    <property type="entry name" value="MarR_2"/>
    <property type="match status" value="1"/>
</dbReference>
<proteinExistence type="predicted"/>
<dbReference type="PANTHER" id="PTHR42756:SF1">
    <property type="entry name" value="TRANSCRIPTIONAL REPRESSOR OF EMRAB OPERON"/>
    <property type="match status" value="1"/>
</dbReference>
<gene>
    <name evidence="5" type="ORF">ACFQZ8_13350</name>
</gene>